<feature type="disulfide bond" evidence="8">
    <location>
        <begin position="140"/>
        <end position="167"/>
    </location>
</feature>
<protein>
    <submittedName>
        <fullName evidence="12">Sushi domain containing 4</fullName>
    </submittedName>
</protein>
<evidence type="ECO:0000256" key="3">
    <source>
        <dbReference type="ARBA" id="ARBA00022692"/>
    </source>
</evidence>
<feature type="region of interest" description="Disordered" evidence="9">
    <location>
        <begin position="331"/>
        <end position="362"/>
    </location>
</feature>
<keyword evidence="3 10" id="KW-0812">Transmembrane</keyword>
<dbReference type="FunFam" id="2.10.70.10:FF:000063">
    <property type="entry name" value="Sushi domain-containing protein 4"/>
    <property type="match status" value="1"/>
</dbReference>
<dbReference type="InterPro" id="IPR035976">
    <property type="entry name" value="Sushi/SCR/CCP_sf"/>
</dbReference>
<evidence type="ECO:0000256" key="9">
    <source>
        <dbReference type="SAM" id="MobiDB-lite"/>
    </source>
</evidence>
<feature type="domain" description="Sushi" evidence="11">
    <location>
        <begin position="171"/>
        <end position="234"/>
    </location>
</feature>
<evidence type="ECO:0000256" key="2">
    <source>
        <dbReference type="ARBA" id="ARBA00022659"/>
    </source>
</evidence>
<keyword evidence="13" id="KW-1185">Reference proteome</keyword>
<dbReference type="Proteomes" id="UP000233100">
    <property type="component" value="Chromosome 1"/>
</dbReference>
<keyword evidence="7 8" id="KW-1015">Disulfide bond</keyword>
<dbReference type="InterPro" id="IPR000436">
    <property type="entry name" value="Sushi_SCR_CCP_dom"/>
</dbReference>
<evidence type="ECO:0000259" key="11">
    <source>
        <dbReference type="PROSITE" id="PS50923"/>
    </source>
</evidence>
<evidence type="ECO:0000313" key="12">
    <source>
        <dbReference type="Ensembl" id="ENSMFAP00000047676.1"/>
    </source>
</evidence>
<evidence type="ECO:0000256" key="8">
    <source>
        <dbReference type="PROSITE-ProRule" id="PRU00302"/>
    </source>
</evidence>
<evidence type="ECO:0000256" key="6">
    <source>
        <dbReference type="ARBA" id="ARBA00023136"/>
    </source>
</evidence>
<dbReference type="SMART" id="SM00032">
    <property type="entry name" value="CCP"/>
    <property type="match status" value="3"/>
</dbReference>
<feature type="transmembrane region" description="Helical" evidence="10">
    <location>
        <begin position="250"/>
        <end position="270"/>
    </location>
</feature>
<feature type="domain" description="Sushi" evidence="11">
    <location>
        <begin position="108"/>
        <end position="169"/>
    </location>
</feature>
<dbReference type="PANTHER" id="PTHR47007">
    <property type="entry name" value="SUSHI DOMAIN-CONTAINING PROTEIN 4"/>
    <property type="match status" value="1"/>
</dbReference>
<gene>
    <name evidence="12" type="primary">SUSD4</name>
</gene>
<dbReference type="FunFam" id="2.10.70.10:FF:000140">
    <property type="entry name" value="Sushi domain-containing protein 4"/>
    <property type="match status" value="1"/>
</dbReference>
<evidence type="ECO:0000256" key="10">
    <source>
        <dbReference type="SAM" id="Phobius"/>
    </source>
</evidence>
<evidence type="ECO:0000256" key="1">
    <source>
        <dbReference type="ARBA" id="ARBA00004479"/>
    </source>
</evidence>
<evidence type="ECO:0000256" key="5">
    <source>
        <dbReference type="ARBA" id="ARBA00022989"/>
    </source>
</evidence>
<keyword evidence="5 10" id="KW-1133">Transmembrane helix</keyword>
<dbReference type="CDD" id="cd00033">
    <property type="entry name" value="CCP"/>
    <property type="match status" value="3"/>
</dbReference>
<dbReference type="Pfam" id="PF00084">
    <property type="entry name" value="Sushi"/>
    <property type="match status" value="3"/>
</dbReference>
<keyword evidence="4" id="KW-0732">Signal</keyword>
<dbReference type="PANTHER" id="PTHR47007:SF1">
    <property type="entry name" value="SUSHI DOMAIN-CONTAINING PROTEIN 4"/>
    <property type="match status" value="1"/>
</dbReference>
<proteinExistence type="predicted"/>
<organism evidence="12 13">
    <name type="scientific">Macaca fascicularis</name>
    <name type="common">Crab-eating macaque</name>
    <name type="synonym">Cynomolgus monkey</name>
    <dbReference type="NCBI Taxonomy" id="9541"/>
    <lineage>
        <taxon>Eukaryota</taxon>
        <taxon>Metazoa</taxon>
        <taxon>Chordata</taxon>
        <taxon>Craniata</taxon>
        <taxon>Vertebrata</taxon>
        <taxon>Euteleostomi</taxon>
        <taxon>Mammalia</taxon>
        <taxon>Eutheria</taxon>
        <taxon>Euarchontoglires</taxon>
        <taxon>Primates</taxon>
        <taxon>Haplorrhini</taxon>
        <taxon>Catarrhini</taxon>
        <taxon>Cercopithecidae</taxon>
        <taxon>Cercopithecinae</taxon>
        <taxon>Macaca</taxon>
    </lineage>
</organism>
<dbReference type="AlphaFoldDB" id="A0A7N9I9S2"/>
<evidence type="ECO:0000256" key="7">
    <source>
        <dbReference type="ARBA" id="ARBA00023157"/>
    </source>
</evidence>
<dbReference type="GO" id="GO:0045959">
    <property type="term" value="P:negative regulation of complement activation, classical pathway"/>
    <property type="evidence" value="ECO:0007669"/>
    <property type="project" value="TreeGrafter"/>
</dbReference>
<dbReference type="Gene3D" id="2.10.70.10">
    <property type="entry name" value="Complement Module, domain 1"/>
    <property type="match status" value="3"/>
</dbReference>
<keyword evidence="6 10" id="KW-0472">Membrane</keyword>
<dbReference type="FunFam" id="2.10.70.10:FF:000030">
    <property type="entry name" value="Sushi domain-containing protein 4"/>
    <property type="match status" value="1"/>
</dbReference>
<dbReference type="GO" id="GO:0016020">
    <property type="term" value="C:membrane"/>
    <property type="evidence" value="ECO:0007669"/>
    <property type="project" value="UniProtKB-SubCell"/>
</dbReference>
<comment type="caution">
    <text evidence="8">Lacks conserved residue(s) required for the propagation of feature annotation.</text>
</comment>
<accession>A0A7N9I9S2</accession>
<reference evidence="12" key="3">
    <citation type="submission" date="2025-09" db="UniProtKB">
        <authorList>
            <consortium name="Ensembl"/>
        </authorList>
    </citation>
    <scope>IDENTIFICATION</scope>
</reference>
<keyword evidence="2 8" id="KW-0768">Sushi</keyword>
<dbReference type="GeneTree" id="ENSGT00940000160410"/>
<name>A0A7N9I9S2_MACFA</name>
<evidence type="ECO:0000256" key="4">
    <source>
        <dbReference type="ARBA" id="ARBA00022729"/>
    </source>
</evidence>
<comment type="subcellular location">
    <subcellularLocation>
        <location evidence="1">Membrane</location>
        <topology evidence="1">Single-pass type I membrane protein</topology>
    </subcellularLocation>
</comment>
<dbReference type="PROSITE" id="PS50923">
    <property type="entry name" value="SUSHI"/>
    <property type="match status" value="2"/>
</dbReference>
<dbReference type="Bgee" id="ENSMFAG00000043811">
    <property type="expression patterns" value="Expressed in cerebellum and 11 other cell types or tissues"/>
</dbReference>
<reference evidence="12" key="2">
    <citation type="submission" date="2025-08" db="UniProtKB">
        <authorList>
            <consortium name="Ensembl"/>
        </authorList>
    </citation>
    <scope>IDENTIFICATION</scope>
</reference>
<dbReference type="SUPFAM" id="SSF57535">
    <property type="entry name" value="Complement control module/SCR domain"/>
    <property type="match status" value="3"/>
</dbReference>
<dbReference type="InterPro" id="IPR042985">
    <property type="entry name" value="SUSD4"/>
</dbReference>
<reference evidence="12 13" key="1">
    <citation type="submission" date="2013-03" db="EMBL/GenBank/DDBJ databases">
        <authorList>
            <person name="Warren W."/>
            <person name="Wilson R.K."/>
        </authorList>
    </citation>
    <scope>NUCLEOTIDE SEQUENCE</scope>
</reference>
<dbReference type="Ensembl" id="ENSMFAT00000081380.1">
    <property type="protein sequence ID" value="ENSMFAP00000047676.1"/>
    <property type="gene ID" value="ENSMFAG00000043811.2"/>
</dbReference>
<sequence length="474" mass="52116">MYHGMNPSIGDGFLEQQQQQQQQPQSPQRLLAVILWFQLALCFGPAQLTGECRIPQIEDAEIHNKTYRYGEKLIITCHEGFKIRYPDLYNMFSLCRDDGTWNNLPVCQGCLRPLASTNGYVNISEFQISFPVGTVISYRCFPGFKLDGSAYLECLHNLIWSSSPPRCLALEVCPLPPMVSHGDFVCHPRPCERYNHGTVVEFYCDPGYSLTSDYKYITCQYGEWFPSYQVYCIKSEQTWPSTHETLLTTWKIVAFTATSVLLVLLLVILARMFQTKFKAHFPPRGPPRSSSSDPDFVVVDGVPVMLPSYDEAVSGGLSALGPGYLASVGQGCPLPVDDQSPPAYPGSGDTDTGPGESEACDSVSGSSELLQSLYSPPRCQESTHPASDNPDTIASTVEEVASTSPGIDIADGKCLPQGPSHTCKHLRTSIFKPAPCSTRSTPQHRVESICLPLTQLKLLHALSTCRGLGQGQLL</sequence>
<dbReference type="GO" id="GO:0045957">
    <property type="term" value="P:negative regulation of complement activation, alternative pathway"/>
    <property type="evidence" value="ECO:0007669"/>
    <property type="project" value="TreeGrafter"/>
</dbReference>
<evidence type="ECO:0000313" key="13">
    <source>
        <dbReference type="Proteomes" id="UP000233100"/>
    </source>
</evidence>